<feature type="compositionally biased region" description="Low complexity" evidence="2">
    <location>
        <begin position="752"/>
        <end position="782"/>
    </location>
</feature>
<dbReference type="CDD" id="cd00014">
    <property type="entry name" value="CH_SF"/>
    <property type="match status" value="1"/>
</dbReference>
<gene>
    <name evidence="4" type="ORF">Tco025E_06044</name>
</gene>
<feature type="region of interest" description="Disordered" evidence="2">
    <location>
        <begin position="739"/>
        <end position="782"/>
    </location>
</feature>
<sequence length="802" mass="85339">MAPLGKKELLRWAAEASGVRPCDKYADLRDGVVLLALAARLFPASVDPRPARRGPVDAARNWEALRRVMGRHGLPLHLCDRRAVAAGHARHCFNLLVLFYFLARLAQDSEFSVDFANPVDAGVAAFLQSPRSLRCVGKLPAACDEPPPPPASSASPPPPPSPSLPATAAAEEKEGEEVGAATCLPPAASPGTAANNCSDAEAQVGRCCGDDGGGVADLQSLRLANARLQEELEHVRATSRLMLAQQRALLAGEVARTAEQFEVRLALLRLERDHEVRQCLLDVREAYDGFLRDALEKAPPLPGTSTAADADVPPGVSLAAHRALEGKARAYAQELAEARDTVQQLRGALQLQRDRHEAFAERVCHICATGPADGAASDEDGLVQMIDGMLEAQPQPVRAAVALRLRTLLAQAQAGDAAQSQSETHAEEGAAACCGAGGDGAPLADAKVRQLRTQVERLRQANQFLRQQHLPPPRPDLNAVPLADGLEAPSCTIDAETCDAICVRASAVVEAHTPVDSLVRQEMRRLVLAVQILQARVQTAADALLVYRDKQQGLHEQLLCLQEQCGSEAHAQARAAEVRLEEQRQLHGAREAALTTQLRLVEERAQRRESAAAALHERAREMFSACASLQQQLPGLSGGGAAAEALRRVLADATDAQRTRDAMEAALSELSGEVAALRHDRAQQEQTVGSLQTSLAAAEAAVREARAAANAAGEAAAVEVDACRRYIGRVRELLLTTPMAKVSPPAPPPSLTGPAATTTTPPPQATRQTRDTAAAAATPSLLSAEELERRKRAILSKVRLCE</sequence>
<evidence type="ECO:0000313" key="5">
    <source>
        <dbReference type="Proteomes" id="UP000284403"/>
    </source>
</evidence>
<accession>A0A3R7RVK4</accession>
<dbReference type="PROSITE" id="PS50021">
    <property type="entry name" value="CH"/>
    <property type="match status" value="1"/>
</dbReference>
<name>A0A3R7RVK4_9TRYP</name>
<evidence type="ECO:0000256" key="1">
    <source>
        <dbReference type="SAM" id="Coils"/>
    </source>
</evidence>
<feature type="compositionally biased region" description="Pro residues" evidence="2">
    <location>
        <begin position="145"/>
        <end position="163"/>
    </location>
</feature>
<dbReference type="InterPro" id="IPR036872">
    <property type="entry name" value="CH_dom_sf"/>
</dbReference>
<dbReference type="Proteomes" id="UP000284403">
    <property type="component" value="Unassembled WGS sequence"/>
</dbReference>
<feature type="domain" description="Calponin-homology (CH)" evidence="3">
    <location>
        <begin position="3"/>
        <end position="106"/>
    </location>
</feature>
<evidence type="ECO:0000256" key="2">
    <source>
        <dbReference type="SAM" id="MobiDB-lite"/>
    </source>
</evidence>
<dbReference type="SUPFAM" id="SSF47576">
    <property type="entry name" value="Calponin-homology domain, CH-domain"/>
    <property type="match status" value="1"/>
</dbReference>
<feature type="region of interest" description="Disordered" evidence="2">
    <location>
        <begin position="144"/>
        <end position="185"/>
    </location>
</feature>
<feature type="coiled-coil region" evidence="1">
    <location>
        <begin position="653"/>
        <end position="715"/>
    </location>
</feature>
<dbReference type="GeneID" id="40319655"/>
<comment type="caution">
    <text evidence="4">The sequence shown here is derived from an EMBL/GenBank/DDBJ whole genome shotgun (WGS) entry which is preliminary data.</text>
</comment>
<reference evidence="4 5" key="1">
    <citation type="journal article" date="2018" name="BMC Genomics">
        <title>Genomic comparison of Trypanosoma conorhini and Trypanosoma rangeli to Trypanosoma cruzi strains of high and low virulence.</title>
        <authorList>
            <person name="Bradwell K.R."/>
            <person name="Koparde V.N."/>
            <person name="Matveyev A.V."/>
            <person name="Serrano M.G."/>
            <person name="Alves J.M."/>
            <person name="Parikh H."/>
            <person name="Huang B."/>
            <person name="Lee V."/>
            <person name="Espinosa-Alvarez O."/>
            <person name="Ortiz P.A."/>
            <person name="Costa-Martins A.G."/>
            <person name="Teixeira M.M."/>
            <person name="Buck G.A."/>
        </authorList>
    </citation>
    <scope>NUCLEOTIDE SEQUENCE [LARGE SCALE GENOMIC DNA]</scope>
    <source>
        <strain evidence="4 5">025E</strain>
    </source>
</reference>
<dbReference type="AlphaFoldDB" id="A0A3R7RVK4"/>
<keyword evidence="5" id="KW-1185">Reference proteome</keyword>
<dbReference type="PANTHER" id="PTHR42180:SF4">
    <property type="entry name" value="CALPONIN-HOMOLOGY (CH) DOMAIN-CONTAINING PROTEIN"/>
    <property type="match status" value="1"/>
</dbReference>
<dbReference type="RefSeq" id="XP_029226965.1">
    <property type="nucleotide sequence ID" value="XM_029372933.1"/>
</dbReference>
<evidence type="ECO:0000259" key="3">
    <source>
        <dbReference type="PROSITE" id="PS50021"/>
    </source>
</evidence>
<evidence type="ECO:0000313" key="4">
    <source>
        <dbReference type="EMBL" id="RNF13887.1"/>
    </source>
</evidence>
<organism evidence="4 5">
    <name type="scientific">Trypanosoma conorhini</name>
    <dbReference type="NCBI Taxonomy" id="83891"/>
    <lineage>
        <taxon>Eukaryota</taxon>
        <taxon>Discoba</taxon>
        <taxon>Euglenozoa</taxon>
        <taxon>Kinetoplastea</taxon>
        <taxon>Metakinetoplastina</taxon>
        <taxon>Trypanosomatida</taxon>
        <taxon>Trypanosomatidae</taxon>
        <taxon>Trypanosoma</taxon>
    </lineage>
</organism>
<protein>
    <recommendedName>
        <fullName evidence="3">Calponin-homology (CH) domain-containing protein</fullName>
    </recommendedName>
</protein>
<dbReference type="InterPro" id="IPR001715">
    <property type="entry name" value="CH_dom"/>
</dbReference>
<dbReference type="PANTHER" id="PTHR42180">
    <property type="entry name" value="HOMOLOGY DOMAIN-CONTAINING PROTEIN,PUTATIVE-RELATED"/>
    <property type="match status" value="1"/>
</dbReference>
<dbReference type="EMBL" id="MKKU01000387">
    <property type="protein sequence ID" value="RNF13887.1"/>
    <property type="molecule type" value="Genomic_DNA"/>
</dbReference>
<dbReference type="OrthoDB" id="264536at2759"/>
<feature type="coiled-coil region" evidence="1">
    <location>
        <begin position="321"/>
        <end position="355"/>
    </location>
</feature>
<proteinExistence type="predicted"/>
<keyword evidence="1" id="KW-0175">Coiled coil</keyword>